<dbReference type="Pfam" id="PF12607">
    <property type="entry name" value="DUF3772"/>
    <property type="match status" value="1"/>
</dbReference>
<feature type="compositionally biased region" description="Basic and acidic residues" evidence="7">
    <location>
        <begin position="132"/>
        <end position="141"/>
    </location>
</feature>
<reference evidence="13" key="1">
    <citation type="journal article" date="2019" name="Int. J. Syst. Evol. Microbiol.">
        <title>The Global Catalogue of Microorganisms (GCM) 10K type strain sequencing project: providing services to taxonomists for standard genome sequencing and annotation.</title>
        <authorList>
            <consortium name="The Broad Institute Genomics Platform"/>
            <consortium name="The Broad Institute Genome Sequencing Center for Infectious Disease"/>
            <person name="Wu L."/>
            <person name="Ma J."/>
        </authorList>
    </citation>
    <scope>NUCLEOTIDE SEQUENCE [LARGE SCALE GENOMIC DNA]</scope>
    <source>
        <strain evidence="13">KCTC 23314</strain>
    </source>
</reference>
<sequence>MQREKARRELTYDPRMIRIRLAALAAVFSLLLALQAQPVQAQTPAQPALPASATPAPAESLPDVATLRSDFEKLPETAVGADAVRALQGRYGALIASANKVIAARTGQLNDLNARLGELGPAPAAGASEDPDITRQRQSLTRERNGVDADIRLARLVIVDAQQRSDDLRNRQRDLFEAQLTGRAPSPLGSVFWQQLADAWPEDQARLAPLLDELQAAVRRMGQPEHIGPVLLALALAVLAITVGDLLAEHGLARLAQRLLPGGRLRRSLLVIAIVTVNLLVVAVAMRGLLSQLRAHAAFGPLSSKLVALADDSMLFIAFVTGLGRALLANRRPSWRLPRIPDALALRLNPYPWLFALVGVLVWIPTQIVEIVGASLAAVHLVQIVTALALALLILGALRRLHGPQAATPAAEGEAAPPEAGRPLWVGLAMGAVALALVGVIVLTAAGYMTIGSLLASQLAWTGLVGVTFYVLFKFADDLCMAVVASKSDFGQRLQRGFGFAPATLDQAAVVLSALARLVLFFYMVIALLAPLGTRPDEVLEQTGRIGSGLKIGEFQLVPAALFSAIAVLVGGFVALRVFQRWLRERYLPTTTMEPGMQSSLATLLNYVGMVLVVAAGMSALGIGVNRIAWIASALSVGIGFGLQAIVQNFISGLILLAERPVKVGDWVVLGTTEGDIKRINVRATEIQLGDRSTVIVPNSEFITKTVRNMTLSNAEGRVLIRLPMPLATDAPKVRELMLAACAAHPKVLPTPAPSLSLEGVENGMLVFQAICYVDGPRTAGGVRSDLLFAMLESFRDAGLAMAAPPTVVVAPPPAAPA</sequence>
<feature type="domain" description="DUF3772" evidence="11">
    <location>
        <begin position="152"/>
        <end position="213"/>
    </location>
</feature>
<feature type="transmembrane region" description="Helical" evidence="8">
    <location>
        <begin position="306"/>
        <end position="328"/>
    </location>
</feature>
<keyword evidence="9" id="KW-0732">Signal</keyword>
<feature type="domain" description="Mechanosensitive ion channel MscS" evidence="10">
    <location>
        <begin position="646"/>
        <end position="711"/>
    </location>
</feature>
<evidence type="ECO:0000256" key="6">
    <source>
        <dbReference type="ARBA" id="ARBA00023136"/>
    </source>
</evidence>
<dbReference type="SUPFAM" id="SSF50182">
    <property type="entry name" value="Sm-like ribonucleoproteins"/>
    <property type="match status" value="1"/>
</dbReference>
<evidence type="ECO:0000256" key="4">
    <source>
        <dbReference type="ARBA" id="ARBA00022692"/>
    </source>
</evidence>
<dbReference type="PANTHER" id="PTHR30347">
    <property type="entry name" value="POTASSIUM CHANNEL RELATED"/>
    <property type="match status" value="1"/>
</dbReference>
<evidence type="ECO:0000259" key="11">
    <source>
        <dbReference type="Pfam" id="PF12607"/>
    </source>
</evidence>
<dbReference type="Gene3D" id="2.30.30.60">
    <property type="match status" value="1"/>
</dbReference>
<protein>
    <submittedName>
        <fullName evidence="12">Membrane protein</fullName>
    </submittedName>
</protein>
<keyword evidence="3" id="KW-1003">Cell membrane</keyword>
<evidence type="ECO:0000313" key="13">
    <source>
        <dbReference type="Proteomes" id="UP000626210"/>
    </source>
</evidence>
<keyword evidence="5 8" id="KW-1133">Transmembrane helix</keyword>
<dbReference type="Proteomes" id="UP000626210">
    <property type="component" value="Unassembled WGS sequence"/>
</dbReference>
<evidence type="ECO:0000256" key="3">
    <source>
        <dbReference type="ARBA" id="ARBA00022475"/>
    </source>
</evidence>
<dbReference type="InterPro" id="IPR010920">
    <property type="entry name" value="LSM_dom_sf"/>
</dbReference>
<evidence type="ECO:0000256" key="2">
    <source>
        <dbReference type="ARBA" id="ARBA00008017"/>
    </source>
</evidence>
<evidence type="ECO:0000256" key="8">
    <source>
        <dbReference type="SAM" id="Phobius"/>
    </source>
</evidence>
<dbReference type="EMBL" id="BMYK01000016">
    <property type="protein sequence ID" value="GHC92640.1"/>
    <property type="molecule type" value="Genomic_DNA"/>
</dbReference>
<comment type="subcellular location">
    <subcellularLocation>
        <location evidence="1">Cell membrane</location>
        <topology evidence="1">Multi-pass membrane protein</topology>
    </subcellularLocation>
</comment>
<feature type="transmembrane region" description="Helical" evidence="8">
    <location>
        <begin position="508"/>
        <end position="530"/>
    </location>
</feature>
<evidence type="ECO:0000313" key="12">
    <source>
        <dbReference type="EMBL" id="GHC92640.1"/>
    </source>
</evidence>
<proteinExistence type="inferred from homology"/>
<dbReference type="InterPro" id="IPR023408">
    <property type="entry name" value="MscS_beta-dom_sf"/>
</dbReference>
<evidence type="ECO:0000259" key="10">
    <source>
        <dbReference type="Pfam" id="PF00924"/>
    </source>
</evidence>
<dbReference type="InterPro" id="IPR006685">
    <property type="entry name" value="MscS_channel_2nd"/>
</dbReference>
<dbReference type="SUPFAM" id="SSF82689">
    <property type="entry name" value="Mechanosensitive channel protein MscS (YggB), C-terminal domain"/>
    <property type="match status" value="1"/>
</dbReference>
<gene>
    <name evidence="12" type="ORF">GCM10007320_42840</name>
</gene>
<keyword evidence="4 8" id="KW-0812">Transmembrane</keyword>
<feature type="transmembrane region" description="Helical" evidence="8">
    <location>
        <begin position="371"/>
        <end position="395"/>
    </location>
</feature>
<feature type="signal peptide" evidence="9">
    <location>
        <begin position="1"/>
        <end position="41"/>
    </location>
</feature>
<feature type="transmembrane region" description="Helical" evidence="8">
    <location>
        <begin position="269"/>
        <end position="286"/>
    </location>
</feature>
<organism evidence="12 13">
    <name type="scientific">Pseudorhodoferax aquiterrae</name>
    <dbReference type="NCBI Taxonomy" id="747304"/>
    <lineage>
        <taxon>Bacteria</taxon>
        <taxon>Pseudomonadati</taxon>
        <taxon>Pseudomonadota</taxon>
        <taxon>Betaproteobacteria</taxon>
        <taxon>Burkholderiales</taxon>
        <taxon>Comamonadaceae</taxon>
    </lineage>
</organism>
<dbReference type="Gene3D" id="3.30.70.100">
    <property type="match status" value="1"/>
</dbReference>
<dbReference type="InterPro" id="IPR011014">
    <property type="entry name" value="MscS_channel_TM-2"/>
</dbReference>
<dbReference type="SUPFAM" id="SSF82861">
    <property type="entry name" value="Mechanosensitive channel protein MscS (YggB), transmembrane region"/>
    <property type="match status" value="1"/>
</dbReference>
<comment type="caution">
    <text evidence="12">The sequence shown here is derived from an EMBL/GenBank/DDBJ whole genome shotgun (WGS) entry which is preliminary data.</text>
</comment>
<feature type="chain" id="PRO_5046536682" evidence="9">
    <location>
        <begin position="42"/>
        <end position="818"/>
    </location>
</feature>
<keyword evidence="13" id="KW-1185">Reference proteome</keyword>
<comment type="similarity">
    <text evidence="2">Belongs to the MscS (TC 1.A.23) family.</text>
</comment>
<keyword evidence="6 8" id="KW-0472">Membrane</keyword>
<dbReference type="InterPro" id="IPR052702">
    <property type="entry name" value="MscS-like_channel"/>
</dbReference>
<evidence type="ECO:0000256" key="7">
    <source>
        <dbReference type="SAM" id="MobiDB-lite"/>
    </source>
</evidence>
<feature type="transmembrane region" description="Helical" evidence="8">
    <location>
        <begin position="600"/>
        <end position="622"/>
    </location>
</feature>
<dbReference type="PANTHER" id="PTHR30347:SF9">
    <property type="entry name" value="MINICONDUCTANCE MECHANOSENSITIVE CHANNEL MSCM"/>
    <property type="match status" value="1"/>
</dbReference>
<feature type="transmembrane region" description="Helical" evidence="8">
    <location>
        <begin position="227"/>
        <end position="248"/>
    </location>
</feature>
<dbReference type="InterPro" id="IPR022249">
    <property type="entry name" value="DUF3772"/>
</dbReference>
<feature type="transmembrane region" description="Helical" evidence="8">
    <location>
        <begin position="454"/>
        <end position="473"/>
    </location>
</feature>
<feature type="transmembrane region" description="Helical" evidence="8">
    <location>
        <begin position="348"/>
        <end position="365"/>
    </location>
</feature>
<dbReference type="InterPro" id="IPR011066">
    <property type="entry name" value="MscS_channel_C_sf"/>
</dbReference>
<evidence type="ECO:0000256" key="9">
    <source>
        <dbReference type="SAM" id="SignalP"/>
    </source>
</evidence>
<feature type="transmembrane region" description="Helical" evidence="8">
    <location>
        <begin position="628"/>
        <end position="647"/>
    </location>
</feature>
<dbReference type="Gene3D" id="1.10.287.1260">
    <property type="match status" value="1"/>
</dbReference>
<feature type="transmembrane region" description="Helical" evidence="8">
    <location>
        <begin position="424"/>
        <end position="448"/>
    </location>
</feature>
<name>A0ABQ3G711_9BURK</name>
<evidence type="ECO:0000256" key="5">
    <source>
        <dbReference type="ARBA" id="ARBA00022989"/>
    </source>
</evidence>
<evidence type="ECO:0000256" key="1">
    <source>
        <dbReference type="ARBA" id="ARBA00004651"/>
    </source>
</evidence>
<dbReference type="Pfam" id="PF00924">
    <property type="entry name" value="MS_channel_2nd"/>
    <property type="match status" value="1"/>
</dbReference>
<feature type="transmembrane region" description="Helical" evidence="8">
    <location>
        <begin position="557"/>
        <end position="579"/>
    </location>
</feature>
<accession>A0ABQ3G711</accession>
<feature type="region of interest" description="Disordered" evidence="7">
    <location>
        <begin position="120"/>
        <end position="141"/>
    </location>
</feature>